<dbReference type="Proteomes" id="UP000092993">
    <property type="component" value="Unassembled WGS sequence"/>
</dbReference>
<reference evidence="2 3" key="1">
    <citation type="submission" date="2016-03" db="EMBL/GenBank/DDBJ databases">
        <title>Whole genome sequencing of Grifola frondosa 9006-11.</title>
        <authorList>
            <person name="Min B."/>
            <person name="Park H."/>
            <person name="Kim J.-G."/>
            <person name="Cho H."/>
            <person name="Oh Y.-L."/>
            <person name="Kong W.-S."/>
            <person name="Choi I.-G."/>
        </authorList>
    </citation>
    <scope>NUCLEOTIDE SEQUENCE [LARGE SCALE GENOMIC DNA]</scope>
    <source>
        <strain evidence="2 3">9006-11</strain>
    </source>
</reference>
<evidence type="ECO:0000313" key="3">
    <source>
        <dbReference type="Proteomes" id="UP000092993"/>
    </source>
</evidence>
<organism evidence="2 3">
    <name type="scientific">Grifola frondosa</name>
    <name type="common">Maitake</name>
    <name type="synonym">Polyporus frondosus</name>
    <dbReference type="NCBI Taxonomy" id="5627"/>
    <lineage>
        <taxon>Eukaryota</taxon>
        <taxon>Fungi</taxon>
        <taxon>Dikarya</taxon>
        <taxon>Basidiomycota</taxon>
        <taxon>Agaricomycotina</taxon>
        <taxon>Agaricomycetes</taxon>
        <taxon>Polyporales</taxon>
        <taxon>Grifolaceae</taxon>
        <taxon>Grifola</taxon>
    </lineage>
</organism>
<dbReference type="Pfam" id="PF03358">
    <property type="entry name" value="FMN_red"/>
    <property type="match status" value="1"/>
</dbReference>
<dbReference type="Gene3D" id="3.40.50.360">
    <property type="match status" value="1"/>
</dbReference>
<dbReference type="AlphaFoldDB" id="A0A1C7MRS5"/>
<dbReference type="InterPro" id="IPR005025">
    <property type="entry name" value="FMN_Rdtase-like_dom"/>
</dbReference>
<gene>
    <name evidence="2" type="primary">LOT6</name>
    <name evidence="2" type="ORF">A0H81_01056</name>
</gene>
<feature type="domain" description="NADPH-dependent FMN reductase-like" evidence="1">
    <location>
        <begin position="2"/>
        <end position="138"/>
    </location>
</feature>
<proteinExistence type="predicted"/>
<evidence type="ECO:0000313" key="2">
    <source>
        <dbReference type="EMBL" id="OBZ79565.1"/>
    </source>
</evidence>
<dbReference type="GO" id="GO:0005829">
    <property type="term" value="C:cytosol"/>
    <property type="evidence" value="ECO:0007669"/>
    <property type="project" value="TreeGrafter"/>
</dbReference>
<accession>A0A1C7MRS5</accession>
<dbReference type="InterPro" id="IPR050712">
    <property type="entry name" value="NAD(P)H-dep_reductase"/>
</dbReference>
<dbReference type="PANTHER" id="PTHR30543">
    <property type="entry name" value="CHROMATE REDUCTASE"/>
    <property type="match status" value="1"/>
</dbReference>
<dbReference type="OMA" id="NDHTKAW"/>
<dbReference type="OrthoDB" id="68575at2759"/>
<dbReference type="SUPFAM" id="SSF52218">
    <property type="entry name" value="Flavoproteins"/>
    <property type="match status" value="1"/>
</dbReference>
<dbReference type="GO" id="GO:0016491">
    <property type="term" value="F:oxidoreductase activity"/>
    <property type="evidence" value="ECO:0007669"/>
    <property type="project" value="InterPro"/>
</dbReference>
<comment type="caution">
    <text evidence="2">The sequence shown here is derived from an EMBL/GenBank/DDBJ whole genome shotgun (WGS) entry which is preliminary data.</text>
</comment>
<evidence type="ECO:0000259" key="1">
    <source>
        <dbReference type="Pfam" id="PF03358"/>
    </source>
</evidence>
<dbReference type="InterPro" id="IPR029039">
    <property type="entry name" value="Flavoprotein-like_sf"/>
</dbReference>
<sequence>MPKIAIILGSSRQSNNGAGFASWLSPLLDTVLNESHSPVSDSRPFSIVLVDPTVAPHPLGPVIDGTRIPAEIRDPTLYASPAVRAWSALVSSCDAFVILTPQYNWSFPGELKNALDHLYWEWHGKPVLLVTYGGHGGSNKNIEITLPKEYISGGHRVPADGLNPEFLLQYEPAVRAAAREMQQMLLHEPVPVMQHHN</sequence>
<protein>
    <submittedName>
        <fullName evidence="2">NAD(P)H-dependent FMN reductase LOT6</fullName>
    </submittedName>
</protein>
<keyword evidence="3" id="KW-1185">Reference proteome</keyword>
<dbReference type="GO" id="GO:0010181">
    <property type="term" value="F:FMN binding"/>
    <property type="evidence" value="ECO:0007669"/>
    <property type="project" value="TreeGrafter"/>
</dbReference>
<name>A0A1C7MRS5_GRIFR</name>
<dbReference type="STRING" id="5627.A0A1C7MRS5"/>
<dbReference type="PANTHER" id="PTHR30543:SF21">
    <property type="entry name" value="NAD(P)H-DEPENDENT FMN REDUCTASE LOT6"/>
    <property type="match status" value="1"/>
</dbReference>
<dbReference type="EMBL" id="LUGG01000001">
    <property type="protein sequence ID" value="OBZ79565.1"/>
    <property type="molecule type" value="Genomic_DNA"/>
</dbReference>